<comment type="caution">
    <text evidence="6">The sequence shown here is derived from an EMBL/GenBank/DDBJ whole genome shotgun (WGS) entry which is preliminary data.</text>
</comment>
<feature type="signal peptide" evidence="5">
    <location>
        <begin position="1"/>
        <end position="22"/>
    </location>
</feature>
<dbReference type="Gene3D" id="3.20.20.80">
    <property type="entry name" value="Glycosidases"/>
    <property type="match status" value="2"/>
</dbReference>
<keyword evidence="4" id="KW-0325">Glycoprotein</keyword>
<dbReference type="Proteomes" id="UP000813462">
    <property type="component" value="Unassembled WGS sequence"/>
</dbReference>
<feature type="chain" id="PRO_5037248598" description="Beta-glucosidase 11-like" evidence="5">
    <location>
        <begin position="23"/>
        <end position="981"/>
    </location>
</feature>
<dbReference type="EMBL" id="JAEACU010000009">
    <property type="protein sequence ID" value="KAH7517071.1"/>
    <property type="molecule type" value="Genomic_DNA"/>
</dbReference>
<evidence type="ECO:0000313" key="7">
    <source>
        <dbReference type="Proteomes" id="UP000813462"/>
    </source>
</evidence>
<dbReference type="GO" id="GO:0008422">
    <property type="term" value="F:beta-glucosidase activity"/>
    <property type="evidence" value="ECO:0007669"/>
    <property type="project" value="TreeGrafter"/>
</dbReference>
<dbReference type="PRINTS" id="PR00131">
    <property type="entry name" value="GLHYDRLASE1"/>
</dbReference>
<gene>
    <name evidence="6" type="ORF">FEM48_Zijuj09G0023300</name>
</gene>
<accession>A0A978UQC1</accession>
<dbReference type="PANTHER" id="PTHR10353">
    <property type="entry name" value="GLYCOSYL HYDROLASE"/>
    <property type="match status" value="1"/>
</dbReference>
<dbReference type="InterPro" id="IPR033132">
    <property type="entry name" value="GH_1_N_CS"/>
</dbReference>
<dbReference type="InterPro" id="IPR017853">
    <property type="entry name" value="GH"/>
</dbReference>
<dbReference type="InterPro" id="IPR001360">
    <property type="entry name" value="Glyco_hydro_1"/>
</dbReference>
<sequence length="981" mass="110525">MSSPSFLQLLVVSLAIAGGIVGVCNGGKYSRDDFPTNFIFGSGTSAYQVEGAAMEDGRTPSIWDTFTHAGLCLLQLASFMSGAGGATGDIACDHYHKYKEDVQLMANIGLEAYRFSISWSRLIPNGRGPVSPKGLQFYNSLINELLSHGIQPHVALFNFDLPQALEDKKDFTVYADVCFREFGDRVQYWSTVNEPNVYALGGYDAGDTPPQRCSPPFGKVNCTRGNSSTEPYLAAHHILLAHASAVRLYREKYQEKQRGFIGLCIYAFLYIPLTDSKEDALATQRANDFLIGWFLDPLVFGEYPRKMKENAGSRIPRFTKAESKIVKGAFDFIGVNHYMAMHVGDNSSNMALEHRDYLADSATTPVDTKRLMSLEVRVRKIDCDIKFTLVSCSVQCMANELALLIQVFITPWTLEGVLKYLKEVYGNPPIFIYENGQRMLHNSSLEDTPRVKYMEVYIEGLLNALRSGSDTRGYFTWSFLDAFELLDGYKSSYGLHYVDMEDPEMKRYPKLSAHWYSDFLKGKTVGSASKGLVSVTPKLVSFQNLCLPGRAGGATGDIACDHYNKYKEDVKLMADMGLEAYRFSISWSRLIPNGRGPVNPKGLQFYNNLINELLSYGIQPHVSLFNFDLPQALEDERDFTVYADVCFREFGDRVQYWSTVNEPNVYLIGGYDAGDTPPQRCSPPFGKINCTRGNSSIEPYMAAHHILLAHASTVKLYRKNYQEKQHGFIGLCIYTFFYIPFTDSKEDALATQRANDFLIGWFLDPLIFGDYPRIMKENAGSRIPSFTKAESKLVKGAFDFIGVIHYMAIHVSDKSSNLALKHRDYNADSATTLVDIDLLTSLEVSITPWTLEGVLEYLKQVYGNPPIFIYENGQRMLHNSSVEDTPRVKYMEAYIEGVLNAMRNGSNTRGYFTWSFLDAFELFDAFESSFGLYYVDIEDPDLKRYPKLSAHWYSDFLKGKTVGSDPEGLGEFDRNVLFTSK</sequence>
<protein>
    <recommendedName>
        <fullName evidence="8">Beta-glucosidase 11-like</fullName>
    </recommendedName>
</protein>
<dbReference type="GO" id="GO:0005975">
    <property type="term" value="P:carbohydrate metabolic process"/>
    <property type="evidence" value="ECO:0007669"/>
    <property type="project" value="InterPro"/>
</dbReference>
<reference evidence="6" key="1">
    <citation type="journal article" date="2021" name="Front. Plant Sci.">
        <title>Chromosome-Scale Genome Assembly for Chinese Sour Jujube and Insights Into Its Genome Evolution and Domestication Signature.</title>
        <authorList>
            <person name="Shen L.-Y."/>
            <person name="Luo H."/>
            <person name="Wang X.-L."/>
            <person name="Wang X.-M."/>
            <person name="Qiu X.-J."/>
            <person name="Liu H."/>
            <person name="Zhou S.-S."/>
            <person name="Jia K.-H."/>
            <person name="Nie S."/>
            <person name="Bao Y.-T."/>
            <person name="Zhang R.-G."/>
            <person name="Yun Q.-Z."/>
            <person name="Chai Y.-H."/>
            <person name="Lu J.-Y."/>
            <person name="Li Y."/>
            <person name="Zhao S.-W."/>
            <person name="Mao J.-F."/>
            <person name="Jia S.-G."/>
            <person name="Mao Y.-M."/>
        </authorList>
    </citation>
    <scope>NUCLEOTIDE SEQUENCE</scope>
    <source>
        <strain evidence="6">AT0</strain>
        <tissue evidence="6">Leaf</tissue>
    </source>
</reference>
<name>A0A978UQC1_ZIZJJ</name>
<dbReference type="SUPFAM" id="SSF51445">
    <property type="entry name" value="(Trans)glycosidases"/>
    <property type="match status" value="2"/>
</dbReference>
<organism evidence="6 7">
    <name type="scientific">Ziziphus jujuba var. spinosa</name>
    <dbReference type="NCBI Taxonomy" id="714518"/>
    <lineage>
        <taxon>Eukaryota</taxon>
        <taxon>Viridiplantae</taxon>
        <taxon>Streptophyta</taxon>
        <taxon>Embryophyta</taxon>
        <taxon>Tracheophyta</taxon>
        <taxon>Spermatophyta</taxon>
        <taxon>Magnoliopsida</taxon>
        <taxon>eudicotyledons</taxon>
        <taxon>Gunneridae</taxon>
        <taxon>Pentapetalae</taxon>
        <taxon>rosids</taxon>
        <taxon>fabids</taxon>
        <taxon>Rosales</taxon>
        <taxon>Rhamnaceae</taxon>
        <taxon>Paliureae</taxon>
        <taxon>Ziziphus</taxon>
    </lineage>
</organism>
<evidence type="ECO:0000256" key="1">
    <source>
        <dbReference type="ARBA" id="ARBA00010838"/>
    </source>
</evidence>
<dbReference type="PANTHER" id="PTHR10353:SF29">
    <property type="entry name" value="BETA-GLUCOSIDASE 11"/>
    <property type="match status" value="1"/>
</dbReference>
<evidence type="ECO:0000256" key="2">
    <source>
        <dbReference type="ARBA" id="ARBA00022729"/>
    </source>
</evidence>
<evidence type="ECO:0000256" key="3">
    <source>
        <dbReference type="ARBA" id="ARBA00022801"/>
    </source>
</evidence>
<dbReference type="PROSITE" id="PS00653">
    <property type="entry name" value="GLYCOSYL_HYDROL_F1_2"/>
    <property type="match status" value="1"/>
</dbReference>
<comment type="similarity">
    <text evidence="1">Belongs to the glycosyl hydrolase 1 family.</text>
</comment>
<dbReference type="FunFam" id="3.20.20.80:FF:000069">
    <property type="entry name" value="Beta-glucosidase 1"/>
    <property type="match status" value="2"/>
</dbReference>
<evidence type="ECO:0000313" key="6">
    <source>
        <dbReference type="EMBL" id="KAH7517071.1"/>
    </source>
</evidence>
<keyword evidence="2 5" id="KW-0732">Signal</keyword>
<dbReference type="Pfam" id="PF00232">
    <property type="entry name" value="Glyco_hydro_1"/>
    <property type="match status" value="2"/>
</dbReference>
<keyword evidence="3" id="KW-0378">Hydrolase</keyword>
<proteinExistence type="inferred from homology"/>
<evidence type="ECO:0000256" key="4">
    <source>
        <dbReference type="ARBA" id="ARBA00023180"/>
    </source>
</evidence>
<evidence type="ECO:0000256" key="5">
    <source>
        <dbReference type="SAM" id="SignalP"/>
    </source>
</evidence>
<dbReference type="AlphaFoldDB" id="A0A978UQC1"/>
<evidence type="ECO:0008006" key="8">
    <source>
        <dbReference type="Google" id="ProtNLM"/>
    </source>
</evidence>